<evidence type="ECO:0000256" key="1">
    <source>
        <dbReference type="SAM" id="MobiDB-lite"/>
    </source>
</evidence>
<dbReference type="VEuPathDB" id="FungiDB:ASPWEDRAFT_221510"/>
<feature type="region of interest" description="Disordered" evidence="1">
    <location>
        <begin position="346"/>
        <end position="386"/>
    </location>
</feature>
<evidence type="ECO:0000313" key="3">
    <source>
        <dbReference type="Proteomes" id="UP000184383"/>
    </source>
</evidence>
<feature type="region of interest" description="Disordered" evidence="1">
    <location>
        <begin position="159"/>
        <end position="217"/>
    </location>
</feature>
<feature type="compositionally biased region" description="Polar residues" evidence="1">
    <location>
        <begin position="51"/>
        <end position="61"/>
    </location>
</feature>
<keyword evidence="3" id="KW-1185">Reference proteome</keyword>
<dbReference type="GeneID" id="63748156"/>
<organism evidence="2 3">
    <name type="scientific">Aspergillus wentii DTO 134E9</name>
    <dbReference type="NCBI Taxonomy" id="1073089"/>
    <lineage>
        <taxon>Eukaryota</taxon>
        <taxon>Fungi</taxon>
        <taxon>Dikarya</taxon>
        <taxon>Ascomycota</taxon>
        <taxon>Pezizomycotina</taxon>
        <taxon>Eurotiomycetes</taxon>
        <taxon>Eurotiomycetidae</taxon>
        <taxon>Eurotiales</taxon>
        <taxon>Aspergillaceae</taxon>
        <taxon>Aspergillus</taxon>
        <taxon>Aspergillus subgen. Cremei</taxon>
    </lineage>
</organism>
<reference evidence="3" key="1">
    <citation type="journal article" date="2017" name="Genome Biol.">
        <title>Comparative genomics reveals high biological diversity and specific adaptations in the industrially and medically important fungal genus Aspergillus.</title>
        <authorList>
            <person name="de Vries R.P."/>
            <person name="Riley R."/>
            <person name="Wiebenga A."/>
            <person name="Aguilar-Osorio G."/>
            <person name="Amillis S."/>
            <person name="Uchima C.A."/>
            <person name="Anderluh G."/>
            <person name="Asadollahi M."/>
            <person name="Askin M."/>
            <person name="Barry K."/>
            <person name="Battaglia E."/>
            <person name="Bayram O."/>
            <person name="Benocci T."/>
            <person name="Braus-Stromeyer S.A."/>
            <person name="Caldana C."/>
            <person name="Canovas D."/>
            <person name="Cerqueira G.C."/>
            <person name="Chen F."/>
            <person name="Chen W."/>
            <person name="Choi C."/>
            <person name="Clum A."/>
            <person name="Dos Santos R.A."/>
            <person name="Damasio A.R."/>
            <person name="Diallinas G."/>
            <person name="Emri T."/>
            <person name="Fekete E."/>
            <person name="Flipphi M."/>
            <person name="Freyberg S."/>
            <person name="Gallo A."/>
            <person name="Gournas C."/>
            <person name="Habgood R."/>
            <person name="Hainaut M."/>
            <person name="Harispe M.L."/>
            <person name="Henrissat B."/>
            <person name="Hilden K.S."/>
            <person name="Hope R."/>
            <person name="Hossain A."/>
            <person name="Karabika E."/>
            <person name="Karaffa L."/>
            <person name="Karanyi Z."/>
            <person name="Krasevec N."/>
            <person name="Kuo A."/>
            <person name="Kusch H."/>
            <person name="LaButti K."/>
            <person name="Lagendijk E.L."/>
            <person name="Lapidus A."/>
            <person name="Levasseur A."/>
            <person name="Lindquist E."/>
            <person name="Lipzen A."/>
            <person name="Logrieco A.F."/>
            <person name="MacCabe A."/>
            <person name="Maekelae M.R."/>
            <person name="Malavazi I."/>
            <person name="Melin P."/>
            <person name="Meyer V."/>
            <person name="Mielnichuk N."/>
            <person name="Miskei M."/>
            <person name="Molnar A.P."/>
            <person name="Mule G."/>
            <person name="Ngan C.Y."/>
            <person name="Orejas M."/>
            <person name="Orosz E."/>
            <person name="Ouedraogo J.P."/>
            <person name="Overkamp K.M."/>
            <person name="Park H.-S."/>
            <person name="Perrone G."/>
            <person name="Piumi F."/>
            <person name="Punt P.J."/>
            <person name="Ram A.F."/>
            <person name="Ramon A."/>
            <person name="Rauscher S."/>
            <person name="Record E."/>
            <person name="Riano-Pachon D.M."/>
            <person name="Robert V."/>
            <person name="Roehrig J."/>
            <person name="Ruller R."/>
            <person name="Salamov A."/>
            <person name="Salih N.S."/>
            <person name="Samson R.A."/>
            <person name="Sandor E."/>
            <person name="Sanguinetti M."/>
            <person name="Schuetze T."/>
            <person name="Sepcic K."/>
            <person name="Shelest E."/>
            <person name="Sherlock G."/>
            <person name="Sophianopoulou V."/>
            <person name="Squina F.M."/>
            <person name="Sun H."/>
            <person name="Susca A."/>
            <person name="Todd R.B."/>
            <person name="Tsang A."/>
            <person name="Unkles S.E."/>
            <person name="van de Wiele N."/>
            <person name="van Rossen-Uffink D."/>
            <person name="Oliveira J.V."/>
            <person name="Vesth T.C."/>
            <person name="Visser J."/>
            <person name="Yu J.-H."/>
            <person name="Zhou M."/>
            <person name="Andersen M.R."/>
            <person name="Archer D.B."/>
            <person name="Baker S.E."/>
            <person name="Benoit I."/>
            <person name="Brakhage A.A."/>
            <person name="Braus G.H."/>
            <person name="Fischer R."/>
            <person name="Frisvad J.C."/>
            <person name="Goldman G.H."/>
            <person name="Houbraken J."/>
            <person name="Oakley B."/>
            <person name="Pocsi I."/>
            <person name="Scazzocchio C."/>
            <person name="Seiboth B."/>
            <person name="vanKuyk P.A."/>
            <person name="Wortman J."/>
            <person name="Dyer P.S."/>
            <person name="Grigoriev I.V."/>
        </authorList>
    </citation>
    <scope>NUCLEOTIDE SEQUENCE [LARGE SCALE GENOMIC DNA]</scope>
    <source>
        <strain evidence="3">DTO 134E9</strain>
    </source>
</reference>
<feature type="compositionally biased region" description="Basic and acidic residues" evidence="1">
    <location>
        <begin position="444"/>
        <end position="453"/>
    </location>
</feature>
<dbReference type="OrthoDB" id="4157036at2759"/>
<gene>
    <name evidence="2" type="ORF">ASPWEDRAFT_221510</name>
</gene>
<dbReference type="AlphaFoldDB" id="A0A1L9S083"/>
<protein>
    <submittedName>
        <fullName evidence="2">Uncharacterized protein</fullName>
    </submittedName>
</protein>
<sequence length="549" mass="60610">MAAANHHQCIDMPNAQLDDLGQDQDPSMGHETNPRHARCAESSPPLEHHSQSTQSYPSDESSIYNAVRASSAADDVPRKLCSNNQITQDGLDSGMAANMAMFIPITSESMTHAVDDIEYTAERKAKAPWWHAHMLSDNHSPSTIDRQYTGLSLPNDLESKIDSFDGPQHRKTLSLNDADDNTRRPNWPGSLVSPVNPFLPQYPPPERSPTPPGLPSFGSREAICYSAQFLVHSSTRGDQTQQASQSLTVARPRGRNLASSFRVASYGETLRRVFGFTPSTTPQPRRRPPPVARAEDGTAVQGRFPYRQSGHGMNVARQLDHHPFHRRLLPIAQSDSFTADSAITQNGHFNEHNAKDRYSTQVEPSRSRTQTVSEPHLRNSPGRLPSRFTPAVTSRSQALASAAAVVVALPSAPSHGIQPEQPTNGDGANTQGVGMAGDNPRNANTEEPHDGQPPKRPWMNCWRTVNSYFCCFGERDEYEVAMDRNLSNDSYTTARSWIVDNGAQEACRVSSNAASPGQDQEPRQQRSNPWKSLRRFISQNNLVVDPMLL</sequence>
<feature type="region of interest" description="Disordered" evidence="1">
    <location>
        <begin position="413"/>
        <end position="454"/>
    </location>
</feature>
<dbReference type="Proteomes" id="UP000184383">
    <property type="component" value="Unassembled WGS sequence"/>
</dbReference>
<feature type="compositionally biased region" description="Basic and acidic residues" evidence="1">
    <location>
        <begin position="349"/>
        <end position="358"/>
    </location>
</feature>
<evidence type="ECO:0000313" key="2">
    <source>
        <dbReference type="EMBL" id="OJJ40594.1"/>
    </source>
</evidence>
<feature type="region of interest" description="Disordered" evidence="1">
    <location>
        <begin position="509"/>
        <end position="532"/>
    </location>
</feature>
<name>A0A1L9S083_ASPWE</name>
<feature type="compositionally biased region" description="Polar residues" evidence="1">
    <location>
        <begin position="359"/>
        <end position="373"/>
    </location>
</feature>
<feature type="compositionally biased region" description="Polar residues" evidence="1">
    <location>
        <begin position="509"/>
        <end position="518"/>
    </location>
</feature>
<accession>A0A1L9S083</accession>
<feature type="region of interest" description="Disordered" evidence="1">
    <location>
        <begin position="275"/>
        <end position="301"/>
    </location>
</feature>
<feature type="compositionally biased region" description="Polar residues" evidence="1">
    <location>
        <begin position="420"/>
        <end position="432"/>
    </location>
</feature>
<feature type="region of interest" description="Disordered" evidence="1">
    <location>
        <begin position="1"/>
        <end position="61"/>
    </location>
</feature>
<feature type="compositionally biased region" description="Pro residues" evidence="1">
    <location>
        <begin position="200"/>
        <end position="214"/>
    </location>
</feature>
<dbReference type="EMBL" id="KV878209">
    <property type="protein sequence ID" value="OJJ40594.1"/>
    <property type="molecule type" value="Genomic_DNA"/>
</dbReference>
<proteinExistence type="predicted"/>
<dbReference type="RefSeq" id="XP_040694270.1">
    <property type="nucleotide sequence ID" value="XM_040832308.1"/>
</dbReference>